<sequence length="89" mass="10227">DEMVNGVRIVDSGPRRRRFARMFLTTGEVFRKALVVDADIYHLHDPELLPWALRLKRRGKTVLFDAHEDLPEQTRSKTLHSGICDGVLS</sequence>
<dbReference type="AlphaFoldDB" id="A0A060CMH8"/>
<protein>
    <submittedName>
        <fullName evidence="1">CAZy families GT4 protein</fullName>
    </submittedName>
</protein>
<evidence type="ECO:0000313" key="1">
    <source>
        <dbReference type="EMBL" id="AIA94046.1"/>
    </source>
</evidence>
<reference evidence="1" key="1">
    <citation type="journal article" date="2013" name="Environ. Microbiol.">
        <title>Seasonally variable intestinal metagenomes of the red palm weevil (Rhynchophorus ferrugineus).</title>
        <authorList>
            <person name="Jia S."/>
            <person name="Zhang X."/>
            <person name="Zhang G."/>
            <person name="Yin A."/>
            <person name="Zhang S."/>
            <person name="Li F."/>
            <person name="Wang L."/>
            <person name="Zhao D."/>
            <person name="Yun Q."/>
            <person name="Tala"/>
            <person name="Wang J."/>
            <person name="Sun G."/>
            <person name="Baabdullah M."/>
            <person name="Yu X."/>
            <person name="Hu S."/>
            <person name="Al-Mssallem I.S."/>
            <person name="Yu J."/>
        </authorList>
    </citation>
    <scope>NUCLEOTIDE SEQUENCE</scope>
</reference>
<accession>A0A060CMH8</accession>
<proteinExistence type="predicted"/>
<dbReference type="EMBL" id="KF126698">
    <property type="protein sequence ID" value="AIA94046.1"/>
    <property type="molecule type" value="Genomic_DNA"/>
</dbReference>
<name>A0A060CMH8_9BURK</name>
<feature type="non-terminal residue" evidence="1">
    <location>
        <position position="1"/>
    </location>
</feature>
<organism evidence="1">
    <name type="scientific">uncultured Polaromonas sp</name>
    <dbReference type="NCBI Taxonomy" id="225016"/>
    <lineage>
        <taxon>Bacteria</taxon>
        <taxon>Pseudomonadati</taxon>
        <taxon>Pseudomonadota</taxon>
        <taxon>Betaproteobacteria</taxon>
        <taxon>Burkholderiales</taxon>
        <taxon>Comamonadaceae</taxon>
        <taxon>Polaromonas</taxon>
        <taxon>environmental samples</taxon>
    </lineage>
</organism>
<feature type="non-terminal residue" evidence="1">
    <location>
        <position position="89"/>
    </location>
</feature>